<proteinExistence type="predicted"/>
<gene>
    <name evidence="1" type="ORF">FSARC_5559</name>
</gene>
<sequence length="547" mass="63935">MSTVPNNTLPASIQGASAQNQQGRLLQLPTEILFMIVEHEHSPRGYTLDWSDIKSISLVSVHLYHIARKRFYLGRNFQVFRRALEEGNIDVLNTCEQYDALSYRYSAWDIKYIHLKSSNRDDPSPTCSCGSQDENHWLHYVSDHLIVGFRNKWCSAENFIESAKWLLSRGFYVQQHNSSRVQWPLPPLTISELHRQHYIPFSLFYMLRSVTDREQHRDLCRIIQFLHGLNLMIPSIAWELKSGYMREALFRGRSDEMLATYFPLSRTPGGIMQLAMRSCCPPFILQLLLEQLDRLEIPLKSCPSPDADTRLSHYTRNYPRSNTCVDDIIEVFYDEFFDPLSWKAEYTGEIGDIFAAKIDLLNKHNSLTPDERDLLYAILTGLRKVETKIQEKGSLNYEEDAVSVWYDLCMSISDIIKKGSLPDQPIGLRKERLNISDHLQLVRDETLPLHMFTYNPEWWPHHQMGRSHIGLVVYKSRVGQRVEPPTFPGGNLADVLKEEEESGLEWWEFPRERWERMIANDCEGQYILRHQPHWIEADPRWGQLYGN</sequence>
<dbReference type="OrthoDB" id="4982047at2759"/>
<organism evidence="1 2">
    <name type="scientific">Fusarium sarcochroum</name>
    <dbReference type="NCBI Taxonomy" id="1208366"/>
    <lineage>
        <taxon>Eukaryota</taxon>
        <taxon>Fungi</taxon>
        <taxon>Dikarya</taxon>
        <taxon>Ascomycota</taxon>
        <taxon>Pezizomycotina</taxon>
        <taxon>Sordariomycetes</taxon>
        <taxon>Hypocreomycetidae</taxon>
        <taxon>Hypocreales</taxon>
        <taxon>Nectriaceae</taxon>
        <taxon>Fusarium</taxon>
        <taxon>Fusarium lateritium species complex</taxon>
    </lineage>
</organism>
<reference evidence="1" key="1">
    <citation type="journal article" date="2020" name="BMC Genomics">
        <title>Correction to: Identification and distribution of gene clusters required for synthesis of sphingolipid metabolism inhibitors in diverse species of the filamentous fungus Fusarium.</title>
        <authorList>
            <person name="Kim H.S."/>
            <person name="Lohmar J.M."/>
            <person name="Busman M."/>
            <person name="Brown D.W."/>
            <person name="Naumann T.A."/>
            <person name="Divon H.H."/>
            <person name="Lysoe E."/>
            <person name="Uhlig S."/>
            <person name="Proctor R.H."/>
        </authorList>
    </citation>
    <scope>NUCLEOTIDE SEQUENCE</scope>
    <source>
        <strain evidence="1">NRRL 20472</strain>
    </source>
</reference>
<accession>A0A8H4XA97</accession>
<name>A0A8H4XA97_9HYPO</name>
<comment type="caution">
    <text evidence="1">The sequence shown here is derived from an EMBL/GenBank/DDBJ whole genome shotgun (WGS) entry which is preliminary data.</text>
</comment>
<dbReference type="Proteomes" id="UP000622797">
    <property type="component" value="Unassembled WGS sequence"/>
</dbReference>
<dbReference type="EMBL" id="JABEXW010000270">
    <property type="protein sequence ID" value="KAF4966796.1"/>
    <property type="molecule type" value="Genomic_DNA"/>
</dbReference>
<keyword evidence="2" id="KW-1185">Reference proteome</keyword>
<reference evidence="1" key="2">
    <citation type="submission" date="2020-05" db="EMBL/GenBank/DDBJ databases">
        <authorList>
            <person name="Kim H.-S."/>
            <person name="Proctor R.H."/>
            <person name="Brown D.W."/>
        </authorList>
    </citation>
    <scope>NUCLEOTIDE SEQUENCE</scope>
    <source>
        <strain evidence="1">NRRL 20472</strain>
    </source>
</reference>
<protein>
    <submittedName>
        <fullName evidence="1">Uncharacterized protein</fullName>
    </submittedName>
</protein>
<evidence type="ECO:0000313" key="1">
    <source>
        <dbReference type="EMBL" id="KAF4966796.1"/>
    </source>
</evidence>
<dbReference type="AlphaFoldDB" id="A0A8H4XA97"/>
<evidence type="ECO:0000313" key="2">
    <source>
        <dbReference type="Proteomes" id="UP000622797"/>
    </source>
</evidence>